<comment type="caution">
    <text evidence="2">The sequence shown here is derived from an EMBL/GenBank/DDBJ whole genome shotgun (WGS) entry which is preliminary data.</text>
</comment>
<dbReference type="Pfam" id="PF12079">
    <property type="entry name" value="DUF3558"/>
    <property type="match status" value="1"/>
</dbReference>
<feature type="region of interest" description="Disordered" evidence="1">
    <location>
        <begin position="35"/>
        <end position="56"/>
    </location>
</feature>
<name>G7CKV6_MYCT3</name>
<dbReference type="EMBL" id="AGVE01000046">
    <property type="protein sequence ID" value="EHI11763.1"/>
    <property type="molecule type" value="Genomic_DNA"/>
</dbReference>
<accession>G7CKV6</accession>
<evidence type="ECO:0000313" key="3">
    <source>
        <dbReference type="Proteomes" id="UP000004915"/>
    </source>
</evidence>
<dbReference type="PROSITE" id="PS51257">
    <property type="entry name" value="PROKAR_LIPOPROTEIN"/>
    <property type="match status" value="1"/>
</dbReference>
<keyword evidence="3" id="KW-1185">Reference proteome</keyword>
<reference evidence="2 3" key="1">
    <citation type="submission" date="2011-11" db="EMBL/GenBank/DDBJ databases">
        <authorList>
            <consortium name="Tuberculosis Structural Genomics Consortium"/>
            <person name="Ioerger T.R."/>
        </authorList>
    </citation>
    <scope>NUCLEOTIDE SEQUENCE [LARGE SCALE GENOMIC DNA]</scope>
    <source>
        <strain evidence="3">ATCC 19527 / DSM 44167 / CIP 105390 / JCM 6362 / NCTC 10409 / 316</strain>
    </source>
</reference>
<organism evidence="2 3">
    <name type="scientific">Mycolicibacterium thermoresistibile (strain ATCC 19527 / DSM 44167 / CIP 105390 / JCM 6362 / NCTC 10409 / 316)</name>
    <name type="common">Mycobacterium thermoresistibile</name>
    <dbReference type="NCBI Taxonomy" id="1078020"/>
    <lineage>
        <taxon>Bacteria</taxon>
        <taxon>Bacillati</taxon>
        <taxon>Actinomycetota</taxon>
        <taxon>Actinomycetes</taxon>
        <taxon>Mycobacteriales</taxon>
        <taxon>Mycobacteriaceae</taxon>
        <taxon>Mycolicibacterium</taxon>
    </lineage>
</organism>
<dbReference type="InterPro" id="IPR024520">
    <property type="entry name" value="DUF3558"/>
</dbReference>
<gene>
    <name evidence="2" type="ORF">KEK_12728</name>
</gene>
<dbReference type="PATRIC" id="fig|1078020.3.peg.2499"/>
<dbReference type="eggNOG" id="COG1188">
    <property type="taxonomic scope" value="Bacteria"/>
</dbReference>
<evidence type="ECO:0000313" key="2">
    <source>
        <dbReference type="EMBL" id="EHI11763.1"/>
    </source>
</evidence>
<feature type="compositionally biased region" description="Low complexity" evidence="1">
    <location>
        <begin position="40"/>
        <end position="54"/>
    </location>
</feature>
<proteinExistence type="predicted"/>
<dbReference type="Proteomes" id="UP000004915">
    <property type="component" value="Unassembled WGS sequence"/>
</dbReference>
<protein>
    <recommendedName>
        <fullName evidence="4">LprB protein</fullName>
    </recommendedName>
</protein>
<evidence type="ECO:0008006" key="4">
    <source>
        <dbReference type="Google" id="ProtNLM"/>
    </source>
</evidence>
<dbReference type="AlphaFoldDB" id="G7CKV6"/>
<evidence type="ECO:0000256" key="1">
    <source>
        <dbReference type="SAM" id="MobiDB-lite"/>
    </source>
</evidence>
<sequence length="189" mass="19399">MTMRSRSPRPSAAVFAAVFGGVLAGLLAGCGTAPDPPAEGAPAEGPGPAGPVEGFRSADCNGITDADVRRAAGSAKLTGVAVGDAGCFWQEDAVFGTVGLGNGISTWWYRGADLGEERLLESRAGRTLVEVTVDGHQGFRASDDKACSVYLAKGNDVMAWSLQTLNPADYGDLCAVVSQLVAVSHDRVN</sequence>